<dbReference type="RefSeq" id="WP_390364050.1">
    <property type="nucleotide sequence ID" value="NZ_JBHTKJ010000064.1"/>
</dbReference>
<organism evidence="4 5">
    <name type="scientific">Virgibacillus byunsanensis</name>
    <dbReference type="NCBI Taxonomy" id="570945"/>
    <lineage>
        <taxon>Bacteria</taxon>
        <taxon>Bacillati</taxon>
        <taxon>Bacillota</taxon>
        <taxon>Bacilli</taxon>
        <taxon>Bacillales</taxon>
        <taxon>Bacillaceae</taxon>
        <taxon>Virgibacillus</taxon>
    </lineage>
</organism>
<evidence type="ECO:0000313" key="5">
    <source>
        <dbReference type="Proteomes" id="UP001597040"/>
    </source>
</evidence>
<dbReference type="Proteomes" id="UP001597040">
    <property type="component" value="Unassembled WGS sequence"/>
</dbReference>
<comment type="caution">
    <text evidence="4">The sequence shown here is derived from an EMBL/GenBank/DDBJ whole genome shotgun (WGS) entry which is preliminary data.</text>
</comment>
<dbReference type="Pfam" id="PF08797">
    <property type="entry name" value="HIRAN"/>
    <property type="match status" value="1"/>
</dbReference>
<keyword evidence="2" id="KW-0378">Hydrolase</keyword>
<dbReference type="SMART" id="SM00910">
    <property type="entry name" value="HIRAN"/>
    <property type="match status" value="1"/>
</dbReference>
<accession>A0ABW3LS17</accession>
<gene>
    <name evidence="4" type="ORF">ACFQ3N_17625</name>
</gene>
<reference evidence="5" key="1">
    <citation type="journal article" date="2019" name="Int. J. Syst. Evol. Microbiol.">
        <title>The Global Catalogue of Microorganisms (GCM) 10K type strain sequencing project: providing services to taxonomists for standard genome sequencing and annotation.</title>
        <authorList>
            <consortium name="The Broad Institute Genomics Platform"/>
            <consortium name="The Broad Institute Genome Sequencing Center for Infectious Disease"/>
            <person name="Wu L."/>
            <person name="Ma J."/>
        </authorList>
    </citation>
    <scope>NUCLEOTIDE SEQUENCE [LARGE SCALE GENOMIC DNA]</scope>
    <source>
        <strain evidence="5">CCUG 56754</strain>
    </source>
</reference>
<keyword evidence="1" id="KW-0479">Metal-binding</keyword>
<sequence>MNDVKSLWVVWQNPKTRSYYHIGTLSYFDNHYEFSYTSAQKEYWKLNDALKDEYMLHPAFPDPNKTYKSKELFNAFDRRLPSPIRADFSIIMEELGLDKNHSKMEILEETRGRLANDTYSFERPLRVESDGNVHTSFFIHGMRYQKLPKNWPQLLKTIKTVTLVQEPENSYDPNAVAIYTETGVKLGYIPGFYSKGVFALLENGASPIVTISKVNEISTPHWWVKLNYVSEIPSGNKRIPEFLAFVETAV</sequence>
<proteinExistence type="predicted"/>
<evidence type="ECO:0000256" key="1">
    <source>
        <dbReference type="ARBA" id="ARBA00022723"/>
    </source>
</evidence>
<dbReference type="EMBL" id="JBHTKJ010000064">
    <property type="protein sequence ID" value="MFD1040196.1"/>
    <property type="molecule type" value="Genomic_DNA"/>
</dbReference>
<evidence type="ECO:0000313" key="4">
    <source>
        <dbReference type="EMBL" id="MFD1040196.1"/>
    </source>
</evidence>
<keyword evidence="5" id="KW-1185">Reference proteome</keyword>
<feature type="domain" description="HIRAN" evidence="3">
    <location>
        <begin position="132"/>
        <end position="232"/>
    </location>
</feature>
<protein>
    <submittedName>
        <fullName evidence="4">HIRAN domain-containing protein</fullName>
    </submittedName>
</protein>
<name>A0ABW3LS17_9BACI</name>
<dbReference type="InterPro" id="IPR014905">
    <property type="entry name" value="HIRAN"/>
</dbReference>
<dbReference type="Gene3D" id="3.30.70.2330">
    <property type="match status" value="1"/>
</dbReference>
<evidence type="ECO:0000256" key="2">
    <source>
        <dbReference type="ARBA" id="ARBA00022801"/>
    </source>
</evidence>
<evidence type="ECO:0000259" key="3">
    <source>
        <dbReference type="SMART" id="SM00910"/>
    </source>
</evidence>